<accession>A0A9P7FCK6</accession>
<gene>
    <name evidence="2" type="ORF">F5147DRAFT_771205</name>
</gene>
<dbReference type="AlphaFoldDB" id="A0A9P7FCK6"/>
<dbReference type="InterPro" id="IPR049233">
    <property type="entry name" value="DUF6830"/>
</dbReference>
<evidence type="ECO:0000313" key="2">
    <source>
        <dbReference type="EMBL" id="KAG2112659.1"/>
    </source>
</evidence>
<organism evidence="2 3">
    <name type="scientific">Suillus discolor</name>
    <dbReference type="NCBI Taxonomy" id="1912936"/>
    <lineage>
        <taxon>Eukaryota</taxon>
        <taxon>Fungi</taxon>
        <taxon>Dikarya</taxon>
        <taxon>Basidiomycota</taxon>
        <taxon>Agaricomycotina</taxon>
        <taxon>Agaricomycetes</taxon>
        <taxon>Agaricomycetidae</taxon>
        <taxon>Boletales</taxon>
        <taxon>Suillineae</taxon>
        <taxon>Suillaceae</taxon>
        <taxon>Suillus</taxon>
    </lineage>
</organism>
<proteinExistence type="predicted"/>
<evidence type="ECO:0000313" key="3">
    <source>
        <dbReference type="Proteomes" id="UP000823399"/>
    </source>
</evidence>
<dbReference type="RefSeq" id="XP_041295458.1">
    <property type="nucleotide sequence ID" value="XM_041441207.1"/>
</dbReference>
<dbReference type="GeneID" id="64703466"/>
<dbReference type="EMBL" id="JABBWM010000014">
    <property type="protein sequence ID" value="KAG2112659.1"/>
    <property type="molecule type" value="Genomic_DNA"/>
</dbReference>
<dbReference type="Pfam" id="PF20722">
    <property type="entry name" value="DUF6830"/>
    <property type="match status" value="1"/>
</dbReference>
<name>A0A9P7FCK6_9AGAM</name>
<dbReference type="OrthoDB" id="3232986at2759"/>
<protein>
    <recommendedName>
        <fullName evidence="1">DUF6830 domain-containing protein</fullName>
    </recommendedName>
</protein>
<comment type="caution">
    <text evidence="2">The sequence shown here is derived from an EMBL/GenBank/DDBJ whole genome shotgun (WGS) entry which is preliminary data.</text>
</comment>
<dbReference type="Proteomes" id="UP000823399">
    <property type="component" value="Unassembled WGS sequence"/>
</dbReference>
<reference evidence="2" key="1">
    <citation type="journal article" date="2020" name="New Phytol.">
        <title>Comparative genomics reveals dynamic genome evolution in host specialist ectomycorrhizal fungi.</title>
        <authorList>
            <person name="Lofgren L.A."/>
            <person name="Nguyen N.H."/>
            <person name="Vilgalys R."/>
            <person name="Ruytinx J."/>
            <person name="Liao H.L."/>
            <person name="Branco S."/>
            <person name="Kuo A."/>
            <person name="LaButti K."/>
            <person name="Lipzen A."/>
            <person name="Andreopoulos W."/>
            <person name="Pangilinan J."/>
            <person name="Riley R."/>
            <person name="Hundley H."/>
            <person name="Na H."/>
            <person name="Barry K."/>
            <person name="Grigoriev I.V."/>
            <person name="Stajich J.E."/>
            <person name="Kennedy P.G."/>
        </authorList>
    </citation>
    <scope>NUCLEOTIDE SEQUENCE</scope>
    <source>
        <strain evidence="2">FC423</strain>
    </source>
</reference>
<feature type="domain" description="DUF6830" evidence="1">
    <location>
        <begin position="216"/>
        <end position="340"/>
    </location>
</feature>
<sequence length="353" mass="39711">MGFYHFHSGISKLKQVTGHAQRDIQCSIIAAAADAVPSIVITAIRALMDFHYLVQLTWIDDCDLQCISTVLVEFHANTQAILDAGFRRGKSGKVIDNWYIPKLELMQSITPSIRNTGVAMQCTADTMEHVTKHAHVTEIKDPARASNNNNYDAQICRHLDCADKCHHFELAVNLLDLSNQHTYLDEDDDDINIDVDDDRDILATVNHLGYSWPITDYFTIAQTLLHKEVGTIPQPLRTFIVVQCIAVHLAYDPSIRALSIDDTALKFNLPDLQPALADFLRREDTYGNDHIHTIGGARRAGPDASLPFDKMQIWFKVRLQDMDIHNASIVRPAQTLNCAPLDLWPVQHSHCQS</sequence>
<evidence type="ECO:0000259" key="1">
    <source>
        <dbReference type="Pfam" id="PF20722"/>
    </source>
</evidence>
<keyword evidence="3" id="KW-1185">Reference proteome</keyword>